<dbReference type="GO" id="GO:0022857">
    <property type="term" value="F:transmembrane transporter activity"/>
    <property type="evidence" value="ECO:0007669"/>
    <property type="project" value="InterPro"/>
</dbReference>
<feature type="transmembrane region" description="Helical" evidence="7">
    <location>
        <begin position="439"/>
        <end position="462"/>
    </location>
</feature>
<dbReference type="OrthoDB" id="1935484at2759"/>
<feature type="transmembrane region" description="Helical" evidence="7">
    <location>
        <begin position="385"/>
        <end position="406"/>
    </location>
</feature>
<proteinExistence type="predicted"/>
<evidence type="ECO:0000256" key="2">
    <source>
        <dbReference type="ARBA" id="ARBA00022448"/>
    </source>
</evidence>
<keyword evidence="3 7" id="KW-0812">Transmembrane</keyword>
<keyword evidence="10" id="KW-1185">Reference proteome</keyword>
<keyword evidence="2" id="KW-0813">Transport</keyword>
<dbReference type="Proteomes" id="UP000254866">
    <property type="component" value="Unassembled WGS sequence"/>
</dbReference>
<gene>
    <name evidence="9" type="ORF">BP5553_04129</name>
</gene>
<evidence type="ECO:0000256" key="3">
    <source>
        <dbReference type="ARBA" id="ARBA00022692"/>
    </source>
</evidence>
<protein>
    <recommendedName>
        <fullName evidence="8">Major facilitator superfamily (MFS) profile domain-containing protein</fullName>
    </recommendedName>
</protein>
<dbReference type="PANTHER" id="PTHR43791">
    <property type="entry name" value="PERMEASE-RELATED"/>
    <property type="match status" value="1"/>
</dbReference>
<evidence type="ECO:0000256" key="5">
    <source>
        <dbReference type="ARBA" id="ARBA00023136"/>
    </source>
</evidence>
<dbReference type="EMBL" id="NPIC01000002">
    <property type="protein sequence ID" value="RDL39789.1"/>
    <property type="molecule type" value="Genomic_DNA"/>
</dbReference>
<feature type="compositionally biased region" description="Polar residues" evidence="6">
    <location>
        <begin position="14"/>
        <end position="28"/>
    </location>
</feature>
<dbReference type="InterPro" id="IPR011701">
    <property type="entry name" value="MFS"/>
</dbReference>
<organism evidence="9 10">
    <name type="scientific">Venustampulla echinocandica</name>
    <dbReference type="NCBI Taxonomy" id="2656787"/>
    <lineage>
        <taxon>Eukaryota</taxon>
        <taxon>Fungi</taxon>
        <taxon>Dikarya</taxon>
        <taxon>Ascomycota</taxon>
        <taxon>Pezizomycotina</taxon>
        <taxon>Leotiomycetes</taxon>
        <taxon>Helotiales</taxon>
        <taxon>Pleuroascaceae</taxon>
        <taxon>Venustampulla</taxon>
    </lineage>
</organism>
<accession>A0A370TW98</accession>
<dbReference type="SUPFAM" id="SSF103473">
    <property type="entry name" value="MFS general substrate transporter"/>
    <property type="match status" value="1"/>
</dbReference>
<evidence type="ECO:0000313" key="9">
    <source>
        <dbReference type="EMBL" id="RDL39789.1"/>
    </source>
</evidence>
<dbReference type="PROSITE" id="PS50850">
    <property type="entry name" value="MFS"/>
    <property type="match status" value="1"/>
</dbReference>
<dbReference type="InterPro" id="IPR020846">
    <property type="entry name" value="MFS_dom"/>
</dbReference>
<dbReference type="RefSeq" id="XP_031872445.1">
    <property type="nucleotide sequence ID" value="XM_032012752.1"/>
</dbReference>
<feature type="domain" description="Major facilitator superfamily (MFS) profile" evidence="8">
    <location>
        <begin position="100"/>
        <end position="534"/>
    </location>
</feature>
<sequence>MAHITSEKEKHADISNSPSEKSNPSVKASTFPLELDENNDGKVKNAYFGSNQHHVFSTPKSLSHWTDVYEKSKYEGRHRFDPQLQWSPSEEKRLLRKLDLRIMLWVWIMFSSLDLIRNINRAVSDKLLPELGMNTNDFNNGQTIYFFTFLAAELPGGLISKKIGPDVMTPIAIVCWGTICACQSLITSRTGYYVTRAILGLAQGGFIPEMVLYLSYFYKANELPIRLSVFYTVIPLTQIIGSLLAAGFLEMRGISDWSGWRWLFLLEGVMSIVVGILSFFFMPASVTQTSEILRGKAQWLHGKTGWFTPREEGILVNRILRDDPSKGDMNNRQHVDLRGLWNALKDIDLWPIYMLGVLAFLPYQPTANYLSLTLSTLGYTTFESNMLAIPGFILFFLNILFIVWLSEKVNERLILAAWSNIWMLPFFIGIVAIPKSTSYWVRYALLTCINGIPYTHAILVAMISRNANSVGTRAVGTAIYNMSYQFGSIAAANIYRNDDKPYYYNGNKILLGICCANIGLFGLTKLYYVKRNQRKAKAWNKLTEDEKVNYIATTKDTGMQKLNVVFAH</sequence>
<evidence type="ECO:0000256" key="6">
    <source>
        <dbReference type="SAM" id="MobiDB-lite"/>
    </source>
</evidence>
<feature type="transmembrane region" description="Helical" evidence="7">
    <location>
        <begin position="229"/>
        <end position="249"/>
    </location>
</feature>
<name>A0A370TW98_9HELO</name>
<dbReference type="InterPro" id="IPR036259">
    <property type="entry name" value="MFS_trans_sf"/>
</dbReference>
<feature type="transmembrane region" description="Helical" evidence="7">
    <location>
        <begin position="198"/>
        <end position="217"/>
    </location>
</feature>
<feature type="transmembrane region" description="Helical" evidence="7">
    <location>
        <begin position="261"/>
        <end position="286"/>
    </location>
</feature>
<comment type="caution">
    <text evidence="9">The sequence shown here is derived from an EMBL/GenBank/DDBJ whole genome shotgun (WGS) entry which is preliminary data.</text>
</comment>
<feature type="region of interest" description="Disordered" evidence="6">
    <location>
        <begin position="1"/>
        <end position="37"/>
    </location>
</feature>
<evidence type="ECO:0000256" key="4">
    <source>
        <dbReference type="ARBA" id="ARBA00022989"/>
    </source>
</evidence>
<dbReference type="AlphaFoldDB" id="A0A370TW98"/>
<dbReference type="GO" id="GO:0016020">
    <property type="term" value="C:membrane"/>
    <property type="evidence" value="ECO:0007669"/>
    <property type="project" value="UniProtKB-SubCell"/>
</dbReference>
<feature type="transmembrane region" description="Helical" evidence="7">
    <location>
        <begin position="474"/>
        <end position="494"/>
    </location>
</feature>
<keyword evidence="5 7" id="KW-0472">Membrane</keyword>
<keyword evidence="4 7" id="KW-1133">Transmembrane helix</keyword>
<reference evidence="9 10" key="1">
    <citation type="journal article" date="2018" name="IMA Fungus">
        <title>IMA Genome-F 9: Draft genome sequence of Annulohypoxylon stygium, Aspergillus mulundensis, Berkeleyomyces basicola (syn. Thielaviopsis basicola), Ceratocystis smalleyi, two Cercospora beticola strains, Coleophoma cylindrospora, Fusarium fracticaudum, Phialophora cf. hyalina, and Morchella septimelata.</title>
        <authorList>
            <person name="Wingfield B.D."/>
            <person name="Bills G.F."/>
            <person name="Dong Y."/>
            <person name="Huang W."/>
            <person name="Nel W.J."/>
            <person name="Swalarsk-Parry B.S."/>
            <person name="Vaghefi N."/>
            <person name="Wilken P.M."/>
            <person name="An Z."/>
            <person name="de Beer Z.W."/>
            <person name="De Vos L."/>
            <person name="Chen L."/>
            <person name="Duong T.A."/>
            <person name="Gao Y."/>
            <person name="Hammerbacher A."/>
            <person name="Kikkert J.R."/>
            <person name="Li Y."/>
            <person name="Li H."/>
            <person name="Li K."/>
            <person name="Li Q."/>
            <person name="Liu X."/>
            <person name="Ma X."/>
            <person name="Naidoo K."/>
            <person name="Pethybridge S.J."/>
            <person name="Sun J."/>
            <person name="Steenkamp E.T."/>
            <person name="van der Nest M.A."/>
            <person name="van Wyk S."/>
            <person name="Wingfield M.J."/>
            <person name="Xiong C."/>
            <person name="Yue Q."/>
            <person name="Zhang X."/>
        </authorList>
    </citation>
    <scope>NUCLEOTIDE SEQUENCE [LARGE SCALE GENOMIC DNA]</scope>
    <source>
        <strain evidence="9 10">BP 5553</strain>
    </source>
</reference>
<feature type="transmembrane region" description="Helical" evidence="7">
    <location>
        <begin position="347"/>
        <end position="365"/>
    </location>
</feature>
<dbReference type="Pfam" id="PF07690">
    <property type="entry name" value="MFS_1"/>
    <property type="match status" value="1"/>
</dbReference>
<comment type="subcellular location">
    <subcellularLocation>
        <location evidence="1">Membrane</location>
        <topology evidence="1">Multi-pass membrane protein</topology>
    </subcellularLocation>
</comment>
<evidence type="ECO:0000259" key="8">
    <source>
        <dbReference type="PROSITE" id="PS50850"/>
    </source>
</evidence>
<evidence type="ECO:0000313" key="10">
    <source>
        <dbReference type="Proteomes" id="UP000254866"/>
    </source>
</evidence>
<evidence type="ECO:0000256" key="1">
    <source>
        <dbReference type="ARBA" id="ARBA00004141"/>
    </source>
</evidence>
<feature type="transmembrane region" description="Helical" evidence="7">
    <location>
        <begin position="413"/>
        <end position="433"/>
    </location>
</feature>
<dbReference type="Gene3D" id="1.20.1250.20">
    <property type="entry name" value="MFS general substrate transporter like domains"/>
    <property type="match status" value="2"/>
</dbReference>
<feature type="transmembrane region" description="Helical" evidence="7">
    <location>
        <begin position="509"/>
        <end position="528"/>
    </location>
</feature>
<dbReference type="FunFam" id="1.20.1250.20:FF:000106">
    <property type="entry name" value="MFS transporter, putative"/>
    <property type="match status" value="1"/>
</dbReference>
<dbReference type="GeneID" id="43596978"/>
<feature type="compositionally biased region" description="Basic and acidic residues" evidence="6">
    <location>
        <begin position="1"/>
        <end position="13"/>
    </location>
</feature>
<dbReference type="PANTHER" id="PTHR43791:SF65">
    <property type="entry name" value="MAJOR FACILITATOR SUPERFAMILY (MFS) PROFILE DOMAIN-CONTAINING PROTEIN-RELATED"/>
    <property type="match status" value="1"/>
</dbReference>
<evidence type="ECO:0000256" key="7">
    <source>
        <dbReference type="SAM" id="Phobius"/>
    </source>
</evidence>